<dbReference type="RefSeq" id="WP_021065970.1">
    <property type="nucleotide sequence ID" value="NZ_ATCL01000014.1"/>
</dbReference>
<dbReference type="Pfam" id="PF00144">
    <property type="entry name" value="Beta-lactamase"/>
    <property type="match status" value="1"/>
</dbReference>
<protein>
    <recommendedName>
        <fullName evidence="3">Beta-lactamase-related domain-containing protein</fullName>
    </recommendedName>
</protein>
<dbReference type="eggNOG" id="COG1680">
    <property type="taxonomic scope" value="Bacteria"/>
</dbReference>
<evidence type="ECO:0000313" key="4">
    <source>
        <dbReference type="EMBL" id="ERG67409.1"/>
    </source>
</evidence>
<keyword evidence="2" id="KW-0472">Membrane</keyword>
<dbReference type="STRING" id="1385984.GCA_000702565_00259"/>
<organism evidence="4 5">
    <name type="scientific">Exiguobacterium chiriqhucha RW-2</name>
    <dbReference type="NCBI Taxonomy" id="1345023"/>
    <lineage>
        <taxon>Bacteria</taxon>
        <taxon>Bacillati</taxon>
        <taxon>Bacillota</taxon>
        <taxon>Bacilli</taxon>
        <taxon>Bacillales</taxon>
        <taxon>Bacillales Family XII. Incertae Sedis</taxon>
        <taxon>Exiguobacterium</taxon>
    </lineage>
</organism>
<evidence type="ECO:0000259" key="3">
    <source>
        <dbReference type="Pfam" id="PF00144"/>
    </source>
</evidence>
<accession>U1LXM1</accession>
<name>U1LXM1_9BACL</name>
<evidence type="ECO:0000256" key="1">
    <source>
        <dbReference type="ARBA" id="ARBA00004370"/>
    </source>
</evidence>
<dbReference type="InterPro" id="IPR001466">
    <property type="entry name" value="Beta-lactam-related"/>
</dbReference>
<dbReference type="InterPro" id="IPR012338">
    <property type="entry name" value="Beta-lactam/transpept-like"/>
</dbReference>
<evidence type="ECO:0000256" key="2">
    <source>
        <dbReference type="ARBA" id="ARBA00023136"/>
    </source>
</evidence>
<sequence length="341" mass="38493">MNKLLHDDFTDLPIKPDFSGSALVMRQDDILFDNQQGYANRAERIENRTSTRFGIASGCKLFTAIAVCQLIEQGKLAFTSTLRECLAIDFPRFDPDVTVEQLLTHTSGIPDYFDESVMDDFEELWRQRPMYHIRQLRDFLPMFQHEPMRQERGVFQYNNAGYILLGLIVEQASGLMFSDYIERFVFKPADMTDSGYFSLDALPANTALGYIDNADGSWRTNHYSIPVKGGADGGAFVTAQDMAKLWSALLAHRLLGEEMTSRLLTPHVKVNDKGAHYGYGLWIQLGAKRHVFKYHVMGYDPGVSFHSAYYPATEIVSVVCSNESDGAFDLMKAIEMKVGEG</sequence>
<dbReference type="PANTHER" id="PTHR46825:SF11">
    <property type="entry name" value="PENICILLIN-BINDING PROTEIN 4"/>
    <property type="match status" value="1"/>
</dbReference>
<dbReference type="EMBL" id="ATCL01000014">
    <property type="protein sequence ID" value="ERG67409.1"/>
    <property type="molecule type" value="Genomic_DNA"/>
</dbReference>
<evidence type="ECO:0000313" key="5">
    <source>
        <dbReference type="Proteomes" id="UP000016464"/>
    </source>
</evidence>
<dbReference type="AlphaFoldDB" id="U1LXM1"/>
<dbReference type="InterPro" id="IPR050491">
    <property type="entry name" value="AmpC-like"/>
</dbReference>
<dbReference type="PATRIC" id="fig|1345023.5.peg.809"/>
<dbReference type="Proteomes" id="UP000016464">
    <property type="component" value="Unassembled WGS sequence"/>
</dbReference>
<dbReference type="SUPFAM" id="SSF56601">
    <property type="entry name" value="beta-lactamase/transpeptidase-like"/>
    <property type="match status" value="1"/>
</dbReference>
<dbReference type="Gene3D" id="3.40.710.10">
    <property type="entry name" value="DD-peptidase/beta-lactamase superfamily"/>
    <property type="match status" value="1"/>
</dbReference>
<reference evidence="4 5" key="1">
    <citation type="journal article" date="2013" name="Genome Announc.">
        <title>Draft Genome Sequence of Exiguobacterium pavilionensis Strain RW-2, with Wide Thermal, Salinity, and pH Tolerance, Isolated from Modern Freshwater Microbialites.</title>
        <authorList>
            <person name="White R.A.III."/>
            <person name="Grassa C.J."/>
            <person name="Suttle C.A."/>
        </authorList>
    </citation>
    <scope>NUCLEOTIDE SEQUENCE [LARGE SCALE GENOMIC DNA]</scope>
    <source>
        <strain evidence="4 5">RW-2</strain>
    </source>
</reference>
<dbReference type="GO" id="GO:0016020">
    <property type="term" value="C:membrane"/>
    <property type="evidence" value="ECO:0007669"/>
    <property type="project" value="UniProtKB-SubCell"/>
</dbReference>
<dbReference type="OrthoDB" id="9803467at2"/>
<comment type="subcellular location">
    <subcellularLocation>
        <location evidence="1">Membrane</location>
    </subcellularLocation>
</comment>
<keyword evidence="5" id="KW-1185">Reference proteome</keyword>
<comment type="caution">
    <text evidence="4">The sequence shown here is derived from an EMBL/GenBank/DDBJ whole genome shotgun (WGS) entry which is preliminary data.</text>
</comment>
<gene>
    <name evidence="4" type="ORF">M467_08970</name>
</gene>
<proteinExistence type="predicted"/>
<feature type="domain" description="Beta-lactamase-related" evidence="3">
    <location>
        <begin position="20"/>
        <end position="328"/>
    </location>
</feature>
<dbReference type="PANTHER" id="PTHR46825">
    <property type="entry name" value="D-ALANYL-D-ALANINE-CARBOXYPEPTIDASE/ENDOPEPTIDASE AMPH"/>
    <property type="match status" value="1"/>
</dbReference>